<feature type="domain" description="Helix-turn-helix" evidence="1">
    <location>
        <begin position="6"/>
        <end position="53"/>
    </location>
</feature>
<dbReference type="Gene3D" id="1.10.10.10">
    <property type="entry name" value="Winged helix-like DNA-binding domain superfamily/Winged helix DNA-binding domain"/>
    <property type="match status" value="1"/>
</dbReference>
<accession>A0A6N8F355</accession>
<dbReference type="Pfam" id="PF12728">
    <property type="entry name" value="HTH_17"/>
    <property type="match status" value="1"/>
</dbReference>
<dbReference type="AlphaFoldDB" id="A0A6N8F355"/>
<evidence type="ECO:0000313" key="2">
    <source>
        <dbReference type="EMBL" id="MUG24922.1"/>
    </source>
</evidence>
<protein>
    <submittedName>
        <fullName evidence="2">Helix-turn-helix domain-containing protein</fullName>
    </submittedName>
</protein>
<dbReference type="NCBIfam" id="TIGR01764">
    <property type="entry name" value="excise"/>
    <property type="match status" value="1"/>
</dbReference>
<dbReference type="InterPro" id="IPR010093">
    <property type="entry name" value="SinI_DNA-bd"/>
</dbReference>
<dbReference type="RefSeq" id="WP_155620797.1">
    <property type="nucleotide sequence ID" value="NZ_WNZZ01000019.1"/>
</dbReference>
<dbReference type="SUPFAM" id="SSF46955">
    <property type="entry name" value="Putative DNA-binding domain"/>
    <property type="match status" value="1"/>
</dbReference>
<dbReference type="EMBL" id="WNZZ01000019">
    <property type="protein sequence ID" value="MUG24922.1"/>
    <property type="molecule type" value="Genomic_DNA"/>
</dbReference>
<reference evidence="2 3" key="1">
    <citation type="submission" date="2019-11" db="EMBL/GenBank/DDBJ databases">
        <title>Draft genome sequences of five Paenibacillus species of dairy origin.</title>
        <authorList>
            <person name="Olajide A.M."/>
            <person name="Chen S."/>
            <person name="Lapointe G."/>
        </authorList>
    </citation>
    <scope>NUCLEOTIDE SEQUENCE [LARGE SCALE GENOMIC DNA]</scope>
    <source>
        <strain evidence="2 3">3CT49</strain>
    </source>
</reference>
<gene>
    <name evidence="2" type="ORF">GNQ08_21390</name>
</gene>
<evidence type="ECO:0000259" key="1">
    <source>
        <dbReference type="Pfam" id="PF12728"/>
    </source>
</evidence>
<name>A0A6N8F355_PAEMA</name>
<organism evidence="2 3">
    <name type="scientific">Paenibacillus macerans</name>
    <name type="common">Bacillus macerans</name>
    <dbReference type="NCBI Taxonomy" id="44252"/>
    <lineage>
        <taxon>Bacteria</taxon>
        <taxon>Bacillati</taxon>
        <taxon>Bacillota</taxon>
        <taxon>Bacilli</taxon>
        <taxon>Bacillales</taxon>
        <taxon>Paenibacillaceae</taxon>
        <taxon>Paenibacillus</taxon>
    </lineage>
</organism>
<evidence type="ECO:0000313" key="3">
    <source>
        <dbReference type="Proteomes" id="UP000442469"/>
    </source>
</evidence>
<dbReference type="Proteomes" id="UP000442469">
    <property type="component" value="Unassembled WGS sequence"/>
</dbReference>
<proteinExistence type="predicted"/>
<dbReference type="GO" id="GO:0003677">
    <property type="term" value="F:DNA binding"/>
    <property type="evidence" value="ECO:0007669"/>
    <property type="project" value="InterPro"/>
</dbReference>
<dbReference type="InterPro" id="IPR009061">
    <property type="entry name" value="DNA-bd_dom_put_sf"/>
</dbReference>
<sequence length="61" mass="7161">MTRITMTVTETAELIGVHRNTVYNLVREGQIPYVRVRDRILFHRDVIEAWLRGETVHAKQA</sequence>
<dbReference type="InterPro" id="IPR041657">
    <property type="entry name" value="HTH_17"/>
</dbReference>
<comment type="caution">
    <text evidence="2">The sequence shown here is derived from an EMBL/GenBank/DDBJ whole genome shotgun (WGS) entry which is preliminary data.</text>
</comment>
<dbReference type="InterPro" id="IPR036388">
    <property type="entry name" value="WH-like_DNA-bd_sf"/>
</dbReference>